<keyword evidence="6" id="KW-1185">Reference proteome</keyword>
<dbReference type="Gene3D" id="3.50.4.10">
    <property type="entry name" value="Hepatocyte Growth Factor"/>
    <property type="match status" value="4"/>
</dbReference>
<dbReference type="PROSITE" id="PS51257">
    <property type="entry name" value="PROKAR_LIPOPROTEIN"/>
    <property type="match status" value="1"/>
</dbReference>
<dbReference type="GO" id="GO:0006508">
    <property type="term" value="P:proteolysis"/>
    <property type="evidence" value="ECO:0007669"/>
    <property type="project" value="InterPro"/>
</dbReference>
<organism evidence="5 6">
    <name type="scientific">Pythium oligandrum</name>
    <name type="common">Mycoparasitic fungus</name>
    <dbReference type="NCBI Taxonomy" id="41045"/>
    <lineage>
        <taxon>Eukaryota</taxon>
        <taxon>Sar</taxon>
        <taxon>Stramenopiles</taxon>
        <taxon>Oomycota</taxon>
        <taxon>Peronosporomycetes</taxon>
        <taxon>Pythiales</taxon>
        <taxon>Pythiaceae</taxon>
        <taxon>Pythium</taxon>
    </lineage>
</organism>
<evidence type="ECO:0000256" key="2">
    <source>
        <dbReference type="ARBA" id="ARBA00023157"/>
    </source>
</evidence>
<feature type="chain" id="PRO_5035450530" description="Apple domain-containing protein" evidence="3">
    <location>
        <begin position="22"/>
        <end position="325"/>
    </location>
</feature>
<dbReference type="GO" id="GO:0005576">
    <property type="term" value="C:extracellular region"/>
    <property type="evidence" value="ECO:0007669"/>
    <property type="project" value="InterPro"/>
</dbReference>
<sequence>MKPIAALLAAPTLVLPSLTSACLIEHGFDYVGFDLFSKPAKTAEDCCNICNTEYACKAFTWSGYDGGTCYLKSGRGEIVASPYTKSGLASFGTVLPTCELRENSDFEGMDIGQQRSPDAKNCCKICQDFDGCRAYSWSGYNGGTCFLKGKVVARVTRPGVSSAWAYPTFGDDAPVSHCKLDNDVDIVGNDIGSASSPSADICCAWCGEQPGCHAFSWNDYNGGTCWFKSGPGKRVKAPGTVSSVVHSSFEGKCVNVAGVDFAGNDLTSVKASKYDECCDMCTEDYDNGGGCRAYTWTEYENGTCWLKSSHDGRTSGHGISGFLIG</sequence>
<evidence type="ECO:0000259" key="4">
    <source>
        <dbReference type="PROSITE" id="PS50948"/>
    </source>
</evidence>
<evidence type="ECO:0000256" key="1">
    <source>
        <dbReference type="ARBA" id="ARBA00022737"/>
    </source>
</evidence>
<dbReference type="EMBL" id="SPLM01000037">
    <property type="protein sequence ID" value="TMW65449.1"/>
    <property type="molecule type" value="Genomic_DNA"/>
</dbReference>
<dbReference type="PANTHER" id="PTHR33946">
    <property type="match status" value="1"/>
</dbReference>
<comment type="caution">
    <text evidence="5">The sequence shown here is derived from an EMBL/GenBank/DDBJ whole genome shotgun (WGS) entry which is preliminary data.</text>
</comment>
<feature type="signal peptide" evidence="3">
    <location>
        <begin position="1"/>
        <end position="21"/>
    </location>
</feature>
<dbReference type="AlphaFoldDB" id="A0A8K1CLV8"/>
<dbReference type="InterPro" id="IPR003609">
    <property type="entry name" value="Pan_app"/>
</dbReference>
<dbReference type="Proteomes" id="UP000794436">
    <property type="component" value="Unassembled WGS sequence"/>
</dbReference>
<accession>A0A8K1CLV8</accession>
<feature type="domain" description="Apple" evidence="4">
    <location>
        <begin position="253"/>
        <end position="325"/>
    </location>
</feature>
<name>A0A8K1CLV8_PYTOL</name>
<evidence type="ECO:0000313" key="6">
    <source>
        <dbReference type="Proteomes" id="UP000794436"/>
    </source>
</evidence>
<protein>
    <recommendedName>
        <fullName evidence="4">Apple domain-containing protein</fullName>
    </recommendedName>
</protein>
<keyword evidence="1" id="KW-0677">Repeat</keyword>
<dbReference type="SMART" id="SM00223">
    <property type="entry name" value="APPLE"/>
    <property type="match status" value="4"/>
</dbReference>
<proteinExistence type="predicted"/>
<dbReference type="PROSITE" id="PS50948">
    <property type="entry name" value="PAN"/>
    <property type="match status" value="1"/>
</dbReference>
<evidence type="ECO:0000313" key="5">
    <source>
        <dbReference type="EMBL" id="TMW65449.1"/>
    </source>
</evidence>
<keyword evidence="3" id="KW-0732">Signal</keyword>
<dbReference type="PANTHER" id="PTHR33946:SF4">
    <property type="entry name" value="COAGULATION FACTOR XI"/>
    <property type="match status" value="1"/>
</dbReference>
<dbReference type="CDD" id="cd01100">
    <property type="entry name" value="APPLE_Factor_XI_like"/>
    <property type="match status" value="2"/>
</dbReference>
<gene>
    <name evidence="5" type="ORF">Poli38472_008091</name>
</gene>
<reference evidence="5" key="1">
    <citation type="submission" date="2019-03" db="EMBL/GenBank/DDBJ databases">
        <title>Long read genome sequence of the mycoparasitic Pythium oligandrum ATCC 38472 isolated from sugarbeet rhizosphere.</title>
        <authorList>
            <person name="Gaulin E."/>
        </authorList>
    </citation>
    <scope>NUCLEOTIDE SEQUENCE</scope>
    <source>
        <strain evidence="5">ATCC 38472_TT</strain>
    </source>
</reference>
<dbReference type="Pfam" id="PF14295">
    <property type="entry name" value="PAN_4"/>
    <property type="match status" value="4"/>
</dbReference>
<keyword evidence="2" id="KW-1015">Disulfide bond</keyword>
<dbReference type="InterPro" id="IPR000177">
    <property type="entry name" value="Apple"/>
</dbReference>
<evidence type="ECO:0000256" key="3">
    <source>
        <dbReference type="SAM" id="SignalP"/>
    </source>
</evidence>
<dbReference type="OrthoDB" id="156202at2759"/>